<keyword evidence="2" id="KW-1185">Reference proteome</keyword>
<sequence>MKAITRDKEGHYIILKGSIQKEDIPLVNIYAPNIGAPTYIKNILEDFKGETNSDTIRAGDVNTPLTSLERSSRQKINKETQTVNEALDQMDLIDIYRELHLKTAEFIFFSGEHGTFSKINHMLGHKLSLYKIKKIEIISSIFSDQNGRKLEINCNKNMQRY</sequence>
<dbReference type="EMBL" id="JACASF010000006">
    <property type="protein sequence ID" value="KAF6471661.1"/>
    <property type="molecule type" value="Genomic_DNA"/>
</dbReference>
<protein>
    <submittedName>
        <fullName evidence="1">Uncharacterized protein</fullName>
    </submittedName>
</protein>
<dbReference type="InParanoid" id="A0A7J8HI01"/>
<proteinExistence type="predicted"/>
<gene>
    <name evidence="1" type="ORF">HJG59_011033</name>
</gene>
<dbReference type="SUPFAM" id="SSF56219">
    <property type="entry name" value="DNase I-like"/>
    <property type="match status" value="1"/>
</dbReference>
<dbReference type="Proteomes" id="UP000550707">
    <property type="component" value="Unassembled WGS sequence"/>
</dbReference>
<dbReference type="InterPro" id="IPR036691">
    <property type="entry name" value="Endo/exonu/phosph_ase_sf"/>
</dbReference>
<evidence type="ECO:0000313" key="2">
    <source>
        <dbReference type="Proteomes" id="UP000550707"/>
    </source>
</evidence>
<name>A0A7J8HI01_MOLMO</name>
<comment type="caution">
    <text evidence="1">The sequence shown here is derived from an EMBL/GenBank/DDBJ whole genome shotgun (WGS) entry which is preliminary data.</text>
</comment>
<organism evidence="1 2">
    <name type="scientific">Molossus molossus</name>
    <name type="common">Pallas' mastiff bat</name>
    <name type="synonym">Vespertilio molossus</name>
    <dbReference type="NCBI Taxonomy" id="27622"/>
    <lineage>
        <taxon>Eukaryota</taxon>
        <taxon>Metazoa</taxon>
        <taxon>Chordata</taxon>
        <taxon>Craniata</taxon>
        <taxon>Vertebrata</taxon>
        <taxon>Euteleostomi</taxon>
        <taxon>Mammalia</taxon>
        <taxon>Eutheria</taxon>
        <taxon>Laurasiatheria</taxon>
        <taxon>Chiroptera</taxon>
        <taxon>Yangochiroptera</taxon>
        <taxon>Molossidae</taxon>
        <taxon>Molossus</taxon>
    </lineage>
</organism>
<accession>A0A7J8HI01</accession>
<dbReference type="Gene3D" id="3.60.10.10">
    <property type="entry name" value="Endonuclease/exonuclease/phosphatase"/>
    <property type="match status" value="1"/>
</dbReference>
<reference evidence="1 2" key="1">
    <citation type="journal article" date="2020" name="Nature">
        <title>Six reference-quality genomes reveal evolution of bat adaptations.</title>
        <authorList>
            <person name="Jebb D."/>
            <person name="Huang Z."/>
            <person name="Pippel M."/>
            <person name="Hughes G.M."/>
            <person name="Lavrichenko K."/>
            <person name="Devanna P."/>
            <person name="Winkler S."/>
            <person name="Jermiin L.S."/>
            <person name="Skirmuntt E.C."/>
            <person name="Katzourakis A."/>
            <person name="Burkitt-Gray L."/>
            <person name="Ray D.A."/>
            <person name="Sullivan K.A.M."/>
            <person name="Roscito J.G."/>
            <person name="Kirilenko B.M."/>
            <person name="Davalos L.M."/>
            <person name="Corthals A.P."/>
            <person name="Power M.L."/>
            <person name="Jones G."/>
            <person name="Ransome R.D."/>
            <person name="Dechmann D.K.N."/>
            <person name="Locatelli A.G."/>
            <person name="Puechmaille S.J."/>
            <person name="Fedrigo O."/>
            <person name="Jarvis E.D."/>
            <person name="Hiller M."/>
            <person name="Vernes S.C."/>
            <person name="Myers E.W."/>
            <person name="Teeling E.C."/>
        </authorList>
    </citation>
    <scope>NUCLEOTIDE SEQUENCE [LARGE SCALE GENOMIC DNA]</scope>
    <source>
        <strain evidence="1">MMolMol1</strain>
        <tissue evidence="1">Muscle</tissue>
    </source>
</reference>
<evidence type="ECO:0000313" key="1">
    <source>
        <dbReference type="EMBL" id="KAF6471661.1"/>
    </source>
</evidence>
<dbReference type="AlphaFoldDB" id="A0A7J8HI01"/>